<feature type="region of interest" description="Disordered" evidence="14">
    <location>
        <begin position="537"/>
        <end position="558"/>
    </location>
</feature>
<evidence type="ECO:0000256" key="12">
    <source>
        <dbReference type="ARBA" id="ARBA00023180"/>
    </source>
</evidence>
<evidence type="ECO:0000256" key="2">
    <source>
        <dbReference type="ARBA" id="ARBA00004531"/>
    </source>
</evidence>
<organism evidence="16 17">
    <name type="scientific">Seriola dumerili</name>
    <name type="common">Greater amberjack</name>
    <name type="synonym">Caranx dumerili</name>
    <dbReference type="NCBI Taxonomy" id="41447"/>
    <lineage>
        <taxon>Eukaryota</taxon>
        <taxon>Metazoa</taxon>
        <taxon>Chordata</taxon>
        <taxon>Craniata</taxon>
        <taxon>Vertebrata</taxon>
        <taxon>Euteleostomi</taxon>
        <taxon>Actinopterygii</taxon>
        <taxon>Neopterygii</taxon>
        <taxon>Teleostei</taxon>
        <taxon>Neoteleostei</taxon>
        <taxon>Acanthomorphata</taxon>
        <taxon>Carangaria</taxon>
        <taxon>Carangiformes</taxon>
        <taxon>Carangidae</taxon>
        <taxon>Seriola</taxon>
    </lineage>
</organism>
<dbReference type="STRING" id="41447.ENSSDUP00000018838"/>
<dbReference type="Ensembl" id="ENSSDUT00000019177.1">
    <property type="protein sequence ID" value="ENSSDUP00000018838.1"/>
    <property type="gene ID" value="ENSSDUG00000013752.1"/>
</dbReference>
<comment type="subcellular location">
    <subcellularLocation>
        <location evidence="1">Host cell membrane</location>
        <topology evidence="1">Single-pass type I membrane protein</topology>
    </subcellularLocation>
    <subcellularLocation>
        <location evidence="2">Host endomembrane system</location>
        <topology evidence="2">Peripheral membrane protein</topology>
    </subcellularLocation>
    <subcellularLocation>
        <location evidence="3">Virion membrane</location>
        <topology evidence="3">Single-pass type I membrane protein</topology>
    </subcellularLocation>
</comment>
<evidence type="ECO:0000256" key="13">
    <source>
        <dbReference type="ARBA" id="ARBA00023288"/>
    </source>
</evidence>
<keyword evidence="9 15" id="KW-0472">Membrane</keyword>
<feature type="transmembrane region" description="Helical" evidence="15">
    <location>
        <begin position="493"/>
        <end position="519"/>
    </location>
</feature>
<dbReference type="PANTHER" id="PTHR10424">
    <property type="entry name" value="VIRAL ENVELOPE PROTEIN"/>
    <property type="match status" value="1"/>
</dbReference>
<reference evidence="16" key="2">
    <citation type="submission" date="2025-09" db="UniProtKB">
        <authorList>
            <consortium name="Ensembl"/>
        </authorList>
    </citation>
    <scope>IDENTIFICATION</scope>
</reference>
<dbReference type="Gene3D" id="1.10.287.210">
    <property type="match status" value="1"/>
</dbReference>
<dbReference type="SUPFAM" id="SSF58069">
    <property type="entry name" value="Virus ectodomain"/>
    <property type="match status" value="1"/>
</dbReference>
<name>A0A3B4UKK7_SERDU</name>
<evidence type="ECO:0000256" key="6">
    <source>
        <dbReference type="ARBA" id="ARBA00022692"/>
    </source>
</evidence>
<evidence type="ECO:0000256" key="7">
    <source>
        <dbReference type="ARBA" id="ARBA00022870"/>
    </source>
</evidence>
<evidence type="ECO:0000256" key="4">
    <source>
        <dbReference type="ARBA" id="ARBA00022511"/>
    </source>
</evidence>
<dbReference type="Pfam" id="PF00429">
    <property type="entry name" value="TLV_coat"/>
    <property type="match status" value="1"/>
</dbReference>
<dbReference type="OMA" id="YTEPANC"/>
<protein>
    <submittedName>
        <fullName evidence="16">Uncharacterized protein</fullName>
    </submittedName>
</protein>
<evidence type="ECO:0000256" key="8">
    <source>
        <dbReference type="ARBA" id="ARBA00022989"/>
    </source>
</evidence>
<keyword evidence="12" id="KW-0325">Glycoprotein</keyword>
<dbReference type="PANTHER" id="PTHR10424:SF81">
    <property type="entry name" value="ERVV2 PROTEIN"/>
    <property type="match status" value="1"/>
</dbReference>
<dbReference type="AlphaFoldDB" id="A0A3B4UKK7"/>
<keyword evidence="11" id="KW-1015">Disulfide bond</keyword>
<keyword evidence="13" id="KW-0449">Lipoprotein</keyword>
<evidence type="ECO:0000256" key="11">
    <source>
        <dbReference type="ARBA" id="ARBA00023157"/>
    </source>
</evidence>
<keyword evidence="17" id="KW-1185">Reference proteome</keyword>
<reference evidence="16" key="1">
    <citation type="submission" date="2025-08" db="UniProtKB">
        <authorList>
            <consortium name="Ensembl"/>
        </authorList>
    </citation>
    <scope>IDENTIFICATION</scope>
</reference>
<keyword evidence="7" id="KW-1043">Host membrane</keyword>
<dbReference type="Proteomes" id="UP000261420">
    <property type="component" value="Unplaced"/>
</dbReference>
<evidence type="ECO:0000313" key="17">
    <source>
        <dbReference type="Proteomes" id="UP000261420"/>
    </source>
</evidence>
<keyword evidence="8 15" id="KW-1133">Transmembrane helix</keyword>
<dbReference type="InterPro" id="IPR018154">
    <property type="entry name" value="TLV/ENV_coat_polyprotein"/>
</dbReference>
<evidence type="ECO:0000313" key="16">
    <source>
        <dbReference type="Ensembl" id="ENSSDUP00000018838.1"/>
    </source>
</evidence>
<evidence type="ECO:0000256" key="1">
    <source>
        <dbReference type="ARBA" id="ARBA00004402"/>
    </source>
</evidence>
<evidence type="ECO:0000256" key="10">
    <source>
        <dbReference type="ARBA" id="ARBA00023139"/>
    </source>
</evidence>
<accession>A0A3B4UKK7</accession>
<keyword evidence="4" id="KW-1032">Host cell membrane</keyword>
<sequence>MCAVVKCQPEEASHQWSDKYLCEYYGNTGYSYDRWCGKWDYVITNTGGADWGYRPQKASSGADPLRVRMSLIKGSQQPNCQKGGCNPLYLTLKRPQLSDTGIYVLGSLQTGSDPLGNLIITVSKKPMPNPTNVSITANLLEPVVKYLTNFTYESKLALETGYNDKNEWLEWVQYTALTTGKSNCLACAKARPVLGTVPFRLSDSSDPAGLQCAVKLFKAGVHPTNDKCKTLELLFPAVKSPDTPPSVVVYAGNYTCFERSGNDGLNVRDFPSGYCETKIDITAGSGNYTALAFVEQNTWKGTCTIAQLLMPFHMVPIESSQLGGTLPHRHRRSIPGGSFDSQVYIDAIGVPRGVPDEFKARNQISAGFESLLWWVTVNKNVDWINYIYYNQQRFVNYTRDAVKGIAEQLGPTSLMSWQNRMALDMLLAEKGGVCKMFGEYCCTYIPNNTALDGSITKALAGLTSLSLELAENSGVDDPFGGWFDSYFGKYKALIMSLVVSIGCFLAILVCCGCCCIPCLRTLINQLITTALSKEKDPPPYQMPLLSKEMESDDEDEGDEETRLGTVACDCCLLLMEVYTLKGVKGGICEKY</sequence>
<evidence type="ECO:0000256" key="3">
    <source>
        <dbReference type="ARBA" id="ARBA00004563"/>
    </source>
</evidence>
<evidence type="ECO:0000256" key="15">
    <source>
        <dbReference type="SAM" id="Phobius"/>
    </source>
</evidence>
<dbReference type="CDD" id="cd09951">
    <property type="entry name" value="HERV-Rb-like_HR1-HR2"/>
    <property type="match status" value="1"/>
</dbReference>
<keyword evidence="10" id="KW-0564">Palmitate</keyword>
<dbReference type="GeneTree" id="ENSGT00530000064449"/>
<evidence type="ECO:0000256" key="5">
    <source>
        <dbReference type="ARBA" id="ARBA00022581"/>
    </source>
</evidence>
<keyword evidence="6 15" id="KW-0812">Transmembrane</keyword>
<evidence type="ECO:0000256" key="14">
    <source>
        <dbReference type="SAM" id="MobiDB-lite"/>
    </source>
</evidence>
<evidence type="ECO:0000256" key="9">
    <source>
        <dbReference type="ARBA" id="ARBA00023136"/>
    </source>
</evidence>
<keyword evidence="5" id="KW-0945">Host-virus interaction</keyword>
<proteinExistence type="predicted"/>